<dbReference type="EMBL" id="CM001220">
    <property type="protein sequence ID" value="KEH28651.1"/>
    <property type="molecule type" value="Genomic_DNA"/>
</dbReference>
<dbReference type="InterPro" id="IPR001810">
    <property type="entry name" value="F-box_dom"/>
</dbReference>
<feature type="domain" description="F-box" evidence="1">
    <location>
        <begin position="39"/>
        <end position="78"/>
    </location>
</feature>
<dbReference type="SUPFAM" id="SSF81383">
    <property type="entry name" value="F-box domain"/>
    <property type="match status" value="1"/>
</dbReference>
<sequence length="465" mass="53549">MSTTPSPVFFIGTIPITTTGLPWYWKKPAMSTIPSPVFFSDDLLVEILSLLSVKSLLRFRCVSKSWNALISDPFFVKFHLKRSKSQNQHLTLVTFHVKFIKVVTTHNRYSERYYTYDSYDRLEVDENDYSFIPYPISCLLDNLSITLVADPHSLLKLNDFANIVGSCNGLICLTNKHPIDASCYEYRFRLWNPATRKISQIIGSFRDVNGFIFNFGCDNSTGTFKVVASCDNVWRNIESFPVIPLRVNFRDSEYADVFLNGTLNWLAVQNDVPITRYSHLAVKDITVEQIVIVSLNLGTETYNQYRLPQGFAEVPLIEPTVGVLGDCLCFSYSYKRTNLIIWQMKEFGVDESWTQFLKYSYYDLQLKNDFSSPKSNLRFMPLFLSKDGDTVILKSNLETEAIIYNWRDCRVERTRIIVHKTSIDDGTKNSFIESCLYLDMAKAKRFGVFQTSTAILPHPGLKYMN</sequence>
<dbReference type="InterPro" id="IPR050796">
    <property type="entry name" value="SCF_F-box_component"/>
</dbReference>
<gene>
    <name evidence="2" type="ordered locus">MTR_4g008790</name>
</gene>
<dbReference type="InterPro" id="IPR017451">
    <property type="entry name" value="F-box-assoc_interact_dom"/>
</dbReference>
<dbReference type="PANTHER" id="PTHR31672">
    <property type="entry name" value="BNACNNG10540D PROTEIN"/>
    <property type="match status" value="1"/>
</dbReference>
<dbReference type="NCBIfam" id="TIGR01640">
    <property type="entry name" value="F_box_assoc_1"/>
    <property type="match status" value="1"/>
</dbReference>
<name>A0A072UGT1_MEDTR</name>
<dbReference type="HOGENOM" id="CLU_027176_0_1_1"/>
<proteinExistence type="predicted"/>
<organism evidence="2 4">
    <name type="scientific">Medicago truncatula</name>
    <name type="common">Barrel medic</name>
    <name type="synonym">Medicago tribuloides</name>
    <dbReference type="NCBI Taxonomy" id="3880"/>
    <lineage>
        <taxon>Eukaryota</taxon>
        <taxon>Viridiplantae</taxon>
        <taxon>Streptophyta</taxon>
        <taxon>Embryophyta</taxon>
        <taxon>Tracheophyta</taxon>
        <taxon>Spermatophyta</taxon>
        <taxon>Magnoliopsida</taxon>
        <taxon>eudicotyledons</taxon>
        <taxon>Gunneridae</taxon>
        <taxon>Pentapetalae</taxon>
        <taxon>rosids</taxon>
        <taxon>fabids</taxon>
        <taxon>Fabales</taxon>
        <taxon>Fabaceae</taxon>
        <taxon>Papilionoideae</taxon>
        <taxon>50 kb inversion clade</taxon>
        <taxon>NPAAA clade</taxon>
        <taxon>Hologalegina</taxon>
        <taxon>IRL clade</taxon>
        <taxon>Trifolieae</taxon>
        <taxon>Medicago</taxon>
    </lineage>
</organism>
<dbReference type="Pfam" id="PF00646">
    <property type="entry name" value="F-box"/>
    <property type="match status" value="1"/>
</dbReference>
<dbReference type="Gene3D" id="1.20.1280.50">
    <property type="match status" value="1"/>
</dbReference>
<evidence type="ECO:0000313" key="4">
    <source>
        <dbReference type="Proteomes" id="UP000002051"/>
    </source>
</evidence>
<protein>
    <submittedName>
        <fullName evidence="2">F-box protein interaction domain protein</fullName>
    </submittedName>
</protein>
<accession>A0A072UGT1</accession>
<evidence type="ECO:0000313" key="3">
    <source>
        <dbReference type="EnsemblPlants" id="KEH28651"/>
    </source>
</evidence>
<evidence type="ECO:0000259" key="1">
    <source>
        <dbReference type="SMART" id="SM00256"/>
    </source>
</evidence>
<dbReference type="Proteomes" id="UP000002051">
    <property type="component" value="Chromosome 4"/>
</dbReference>
<reference evidence="2 4" key="1">
    <citation type="journal article" date="2011" name="Nature">
        <title>The Medicago genome provides insight into the evolution of rhizobial symbioses.</title>
        <authorList>
            <person name="Young N.D."/>
            <person name="Debelle F."/>
            <person name="Oldroyd G.E."/>
            <person name="Geurts R."/>
            <person name="Cannon S.B."/>
            <person name="Udvardi M.K."/>
            <person name="Benedito V.A."/>
            <person name="Mayer K.F."/>
            <person name="Gouzy J."/>
            <person name="Schoof H."/>
            <person name="Van de Peer Y."/>
            <person name="Proost S."/>
            <person name="Cook D.R."/>
            <person name="Meyers B.C."/>
            <person name="Spannagl M."/>
            <person name="Cheung F."/>
            <person name="De Mita S."/>
            <person name="Krishnakumar V."/>
            <person name="Gundlach H."/>
            <person name="Zhou S."/>
            <person name="Mudge J."/>
            <person name="Bharti A.K."/>
            <person name="Murray J.D."/>
            <person name="Naoumkina M.A."/>
            <person name="Rosen B."/>
            <person name="Silverstein K.A."/>
            <person name="Tang H."/>
            <person name="Rombauts S."/>
            <person name="Zhao P.X."/>
            <person name="Zhou P."/>
            <person name="Barbe V."/>
            <person name="Bardou P."/>
            <person name="Bechner M."/>
            <person name="Bellec A."/>
            <person name="Berger A."/>
            <person name="Berges H."/>
            <person name="Bidwell S."/>
            <person name="Bisseling T."/>
            <person name="Choisne N."/>
            <person name="Couloux A."/>
            <person name="Denny R."/>
            <person name="Deshpande S."/>
            <person name="Dai X."/>
            <person name="Doyle J.J."/>
            <person name="Dudez A.M."/>
            <person name="Farmer A.D."/>
            <person name="Fouteau S."/>
            <person name="Franken C."/>
            <person name="Gibelin C."/>
            <person name="Gish J."/>
            <person name="Goldstein S."/>
            <person name="Gonzalez A.J."/>
            <person name="Green P.J."/>
            <person name="Hallab A."/>
            <person name="Hartog M."/>
            <person name="Hua A."/>
            <person name="Humphray S.J."/>
            <person name="Jeong D.H."/>
            <person name="Jing Y."/>
            <person name="Jocker A."/>
            <person name="Kenton S.M."/>
            <person name="Kim D.J."/>
            <person name="Klee K."/>
            <person name="Lai H."/>
            <person name="Lang C."/>
            <person name="Lin S."/>
            <person name="Macmil S.L."/>
            <person name="Magdelenat G."/>
            <person name="Matthews L."/>
            <person name="McCorrison J."/>
            <person name="Monaghan E.L."/>
            <person name="Mun J.H."/>
            <person name="Najar F.Z."/>
            <person name="Nicholson C."/>
            <person name="Noirot C."/>
            <person name="O'Bleness M."/>
            <person name="Paule C.R."/>
            <person name="Poulain J."/>
            <person name="Prion F."/>
            <person name="Qin B."/>
            <person name="Qu C."/>
            <person name="Retzel E.F."/>
            <person name="Riddle C."/>
            <person name="Sallet E."/>
            <person name="Samain S."/>
            <person name="Samson N."/>
            <person name="Sanders I."/>
            <person name="Saurat O."/>
            <person name="Scarpelli C."/>
            <person name="Schiex T."/>
            <person name="Segurens B."/>
            <person name="Severin A.J."/>
            <person name="Sherrier D.J."/>
            <person name="Shi R."/>
            <person name="Sims S."/>
            <person name="Singer S.R."/>
            <person name="Sinharoy S."/>
            <person name="Sterck L."/>
            <person name="Viollet A."/>
            <person name="Wang B.B."/>
            <person name="Wang K."/>
            <person name="Wang M."/>
            <person name="Wang X."/>
            <person name="Warfsmann J."/>
            <person name="Weissenbach J."/>
            <person name="White D.D."/>
            <person name="White J.D."/>
            <person name="Wiley G.B."/>
            <person name="Wincker P."/>
            <person name="Xing Y."/>
            <person name="Yang L."/>
            <person name="Yao Z."/>
            <person name="Ying F."/>
            <person name="Zhai J."/>
            <person name="Zhou L."/>
            <person name="Zuber A."/>
            <person name="Denarie J."/>
            <person name="Dixon R.A."/>
            <person name="May G.D."/>
            <person name="Schwartz D.C."/>
            <person name="Rogers J."/>
            <person name="Quetier F."/>
            <person name="Town C.D."/>
            <person name="Roe B.A."/>
        </authorList>
    </citation>
    <scope>NUCLEOTIDE SEQUENCE [LARGE SCALE GENOMIC DNA]</scope>
    <source>
        <strain evidence="2">A17</strain>
        <strain evidence="3 4">cv. Jemalong A17</strain>
    </source>
</reference>
<dbReference type="PANTHER" id="PTHR31672:SF13">
    <property type="entry name" value="F-BOX PROTEIN CPR30-LIKE"/>
    <property type="match status" value="1"/>
</dbReference>
<keyword evidence="4" id="KW-1185">Reference proteome</keyword>
<dbReference type="STRING" id="3880.A0A072UGT1"/>
<reference evidence="2 4" key="2">
    <citation type="journal article" date="2014" name="BMC Genomics">
        <title>An improved genome release (version Mt4.0) for the model legume Medicago truncatula.</title>
        <authorList>
            <person name="Tang H."/>
            <person name="Krishnakumar V."/>
            <person name="Bidwell S."/>
            <person name="Rosen B."/>
            <person name="Chan A."/>
            <person name="Zhou S."/>
            <person name="Gentzbittel L."/>
            <person name="Childs K.L."/>
            <person name="Yandell M."/>
            <person name="Gundlach H."/>
            <person name="Mayer K.F."/>
            <person name="Schwartz D.C."/>
            <person name="Town C.D."/>
        </authorList>
    </citation>
    <scope>GENOME REANNOTATION</scope>
    <source>
        <strain evidence="2">A17</strain>
        <strain evidence="3 4">cv. Jemalong A17</strain>
    </source>
</reference>
<dbReference type="InterPro" id="IPR006527">
    <property type="entry name" value="F-box-assoc_dom_typ1"/>
</dbReference>
<dbReference type="Pfam" id="PF07734">
    <property type="entry name" value="FBA_1"/>
    <property type="match status" value="1"/>
</dbReference>
<evidence type="ECO:0000313" key="2">
    <source>
        <dbReference type="EMBL" id="KEH28651.1"/>
    </source>
</evidence>
<dbReference type="AlphaFoldDB" id="A0A072UGT1"/>
<dbReference type="SMART" id="SM00256">
    <property type="entry name" value="FBOX"/>
    <property type="match status" value="1"/>
</dbReference>
<dbReference type="InterPro" id="IPR036047">
    <property type="entry name" value="F-box-like_dom_sf"/>
</dbReference>
<reference evidence="3" key="3">
    <citation type="submission" date="2015-04" db="UniProtKB">
        <authorList>
            <consortium name="EnsemblPlants"/>
        </authorList>
    </citation>
    <scope>IDENTIFICATION</scope>
    <source>
        <strain evidence="3">cv. Jemalong A17</strain>
    </source>
</reference>
<dbReference type="EnsemblPlants" id="KEH28651">
    <property type="protein sequence ID" value="KEH28651"/>
    <property type="gene ID" value="MTR_4g008790"/>
</dbReference>